<gene>
    <name evidence="1" type="ORF">BpHYR1_030313</name>
</gene>
<name>A0A3M7RRK9_BRAPC</name>
<evidence type="ECO:0000313" key="2">
    <source>
        <dbReference type="Proteomes" id="UP000276133"/>
    </source>
</evidence>
<comment type="caution">
    <text evidence="1">The sequence shown here is derived from an EMBL/GenBank/DDBJ whole genome shotgun (WGS) entry which is preliminary data.</text>
</comment>
<protein>
    <submittedName>
        <fullName evidence="1">Uncharacterized protein</fullName>
    </submittedName>
</protein>
<dbReference type="EMBL" id="REGN01002809">
    <property type="protein sequence ID" value="RNA26050.1"/>
    <property type="molecule type" value="Genomic_DNA"/>
</dbReference>
<keyword evidence="2" id="KW-1185">Reference proteome</keyword>
<sequence>MNQKHTTNRILTMILDYHPQSQFVLEKTAHLMSLKIADKLDCTLEQICSNSIYTDFDLLVPKEAVENMPADSSAKVSDSLIGGDWSDSKFDKKNKKVKNAYFNTLILFIDKLVKKNYQNEIKEFNSSFYYYKKNFQLQKYRHIRSMVRELTVINCSSNARIFEKMLYIEKSKRNTDAIIFIQNCDHSHLRTNSTPDKTKHITLKMMFQSQLMNQKLADKSRQKKDHLNSCANKASRIQASRIQLKCQLNQFEAEYSTFLNKVNSVSKHCLSSVYERFKQHKLDYAQLPKSNYCLIKNRKY</sequence>
<organism evidence="1 2">
    <name type="scientific">Brachionus plicatilis</name>
    <name type="common">Marine rotifer</name>
    <name type="synonym">Brachionus muelleri</name>
    <dbReference type="NCBI Taxonomy" id="10195"/>
    <lineage>
        <taxon>Eukaryota</taxon>
        <taxon>Metazoa</taxon>
        <taxon>Spiralia</taxon>
        <taxon>Gnathifera</taxon>
        <taxon>Rotifera</taxon>
        <taxon>Eurotatoria</taxon>
        <taxon>Monogononta</taxon>
        <taxon>Pseudotrocha</taxon>
        <taxon>Ploima</taxon>
        <taxon>Brachionidae</taxon>
        <taxon>Brachionus</taxon>
    </lineage>
</organism>
<dbReference type="AlphaFoldDB" id="A0A3M7RRK9"/>
<dbReference type="Proteomes" id="UP000276133">
    <property type="component" value="Unassembled WGS sequence"/>
</dbReference>
<accession>A0A3M7RRK9</accession>
<evidence type="ECO:0000313" key="1">
    <source>
        <dbReference type="EMBL" id="RNA26050.1"/>
    </source>
</evidence>
<proteinExistence type="predicted"/>
<reference evidence="1 2" key="1">
    <citation type="journal article" date="2018" name="Sci. Rep.">
        <title>Genomic signatures of local adaptation to the degree of environmental predictability in rotifers.</title>
        <authorList>
            <person name="Franch-Gras L."/>
            <person name="Hahn C."/>
            <person name="Garcia-Roger E.M."/>
            <person name="Carmona M.J."/>
            <person name="Serra M."/>
            <person name="Gomez A."/>
        </authorList>
    </citation>
    <scope>NUCLEOTIDE SEQUENCE [LARGE SCALE GENOMIC DNA]</scope>
    <source>
        <strain evidence="1">HYR1</strain>
    </source>
</reference>